<protein>
    <submittedName>
        <fullName evidence="2">Uncharacterized protein</fullName>
    </submittedName>
</protein>
<gene>
    <name evidence="2" type="ORF">UFOVP525_12</name>
</gene>
<organism evidence="2">
    <name type="scientific">uncultured Caudovirales phage</name>
    <dbReference type="NCBI Taxonomy" id="2100421"/>
    <lineage>
        <taxon>Viruses</taxon>
        <taxon>Duplodnaviria</taxon>
        <taxon>Heunggongvirae</taxon>
        <taxon>Uroviricota</taxon>
        <taxon>Caudoviricetes</taxon>
        <taxon>Peduoviridae</taxon>
        <taxon>Maltschvirus</taxon>
        <taxon>Maltschvirus maltsch</taxon>
    </lineage>
</organism>
<dbReference type="EMBL" id="LR796507">
    <property type="protein sequence ID" value="CAB4148599.1"/>
    <property type="molecule type" value="Genomic_DNA"/>
</dbReference>
<sequence length="106" mass="12572">MKAEDIDFPDGASSPRDDTKSLQDAFDQLFTELDEIREEIEQVKIYANKQTEVINDNAKQFLVFRQRLDAATQIIFADDPEFERRVRESAEIYRRRLEEEIKENTK</sequence>
<evidence type="ECO:0000313" key="2">
    <source>
        <dbReference type="EMBL" id="CAB4148599.1"/>
    </source>
</evidence>
<feature type="region of interest" description="Disordered" evidence="1">
    <location>
        <begin position="1"/>
        <end position="21"/>
    </location>
</feature>
<proteinExistence type="predicted"/>
<name>A0A6J5MXY0_9CAUD</name>
<accession>A0A6J5MXY0</accession>
<reference evidence="2" key="1">
    <citation type="submission" date="2020-04" db="EMBL/GenBank/DDBJ databases">
        <authorList>
            <person name="Chiriac C."/>
            <person name="Salcher M."/>
            <person name="Ghai R."/>
            <person name="Kavagutti S V."/>
        </authorList>
    </citation>
    <scope>NUCLEOTIDE SEQUENCE</scope>
</reference>
<evidence type="ECO:0000256" key="1">
    <source>
        <dbReference type="SAM" id="MobiDB-lite"/>
    </source>
</evidence>